<accession>U4LFJ1</accession>
<name>U4LFJ1_PYROM</name>
<keyword evidence="2" id="KW-1185">Reference proteome</keyword>
<proteinExistence type="predicted"/>
<organism evidence="1 2">
    <name type="scientific">Pyronema omphalodes (strain CBS 100304)</name>
    <name type="common">Pyronema confluens</name>
    <dbReference type="NCBI Taxonomy" id="1076935"/>
    <lineage>
        <taxon>Eukaryota</taxon>
        <taxon>Fungi</taxon>
        <taxon>Dikarya</taxon>
        <taxon>Ascomycota</taxon>
        <taxon>Pezizomycotina</taxon>
        <taxon>Pezizomycetes</taxon>
        <taxon>Pezizales</taxon>
        <taxon>Pyronemataceae</taxon>
        <taxon>Pyronema</taxon>
    </lineage>
</organism>
<reference evidence="1 2" key="1">
    <citation type="journal article" date="2013" name="PLoS Genet.">
        <title>The genome and development-dependent transcriptomes of Pyronema confluens: a window into fungal evolution.</title>
        <authorList>
            <person name="Traeger S."/>
            <person name="Altegoer F."/>
            <person name="Freitag M."/>
            <person name="Gabaldon T."/>
            <person name="Kempken F."/>
            <person name="Kumar A."/>
            <person name="Marcet-Houben M."/>
            <person name="Poggeler S."/>
            <person name="Stajich J.E."/>
            <person name="Nowrousian M."/>
        </authorList>
    </citation>
    <scope>NUCLEOTIDE SEQUENCE [LARGE SCALE GENOMIC DNA]</scope>
    <source>
        <strain evidence="2">CBS 100304</strain>
        <tissue evidence="1">Vegetative mycelium</tissue>
    </source>
</reference>
<sequence>MGVQLRRLDRC</sequence>
<gene>
    <name evidence="1" type="ORF">PCON_09982</name>
</gene>
<dbReference type="Proteomes" id="UP000018144">
    <property type="component" value="Unassembled WGS sequence"/>
</dbReference>
<evidence type="ECO:0000313" key="1">
    <source>
        <dbReference type="EMBL" id="CCX10388.1"/>
    </source>
</evidence>
<evidence type="ECO:0000313" key="2">
    <source>
        <dbReference type="Proteomes" id="UP000018144"/>
    </source>
</evidence>
<dbReference type="EMBL" id="HF935539">
    <property type="protein sequence ID" value="CCX10388.1"/>
    <property type="molecule type" value="Genomic_DNA"/>
</dbReference>
<protein>
    <submittedName>
        <fullName evidence="1">Uncharacterized protein</fullName>
    </submittedName>
</protein>